<protein>
    <recommendedName>
        <fullName evidence="3">HTH araC/xylS-type domain-containing protein</fullName>
    </recommendedName>
</protein>
<dbReference type="EMBL" id="FRAM01000006">
    <property type="protein sequence ID" value="SHK71498.1"/>
    <property type="molecule type" value="Genomic_DNA"/>
</dbReference>
<evidence type="ECO:0000313" key="2">
    <source>
        <dbReference type="Proteomes" id="UP000184498"/>
    </source>
</evidence>
<dbReference type="RefSeq" id="WP_073000430.1">
    <property type="nucleotide sequence ID" value="NZ_FRAM01000006.1"/>
</dbReference>
<evidence type="ECO:0008006" key="3">
    <source>
        <dbReference type="Google" id="ProtNLM"/>
    </source>
</evidence>
<name>A0A1M6UQM7_9FLAO</name>
<keyword evidence="2" id="KW-1185">Reference proteome</keyword>
<dbReference type="OrthoDB" id="1274971at2"/>
<sequence>MSYNRKNYLARVIEIQNIVLEKKNEDLFLKNIYWEQIEPKYKISQRTFQSYLGINAKKQLKELNTKQNE</sequence>
<proteinExistence type="predicted"/>
<dbReference type="AlphaFoldDB" id="A0A1M6UQM7"/>
<dbReference type="Proteomes" id="UP000184498">
    <property type="component" value="Unassembled WGS sequence"/>
</dbReference>
<organism evidence="1 2">
    <name type="scientific">Epilithonimonas mollis</name>
    <dbReference type="NCBI Taxonomy" id="216903"/>
    <lineage>
        <taxon>Bacteria</taxon>
        <taxon>Pseudomonadati</taxon>
        <taxon>Bacteroidota</taxon>
        <taxon>Flavobacteriia</taxon>
        <taxon>Flavobacteriales</taxon>
        <taxon>Weeksellaceae</taxon>
        <taxon>Chryseobacterium group</taxon>
        <taxon>Epilithonimonas</taxon>
    </lineage>
</organism>
<dbReference type="STRING" id="216903.SAMN05444371_3421"/>
<gene>
    <name evidence="1" type="ORF">SAMN05444371_3421</name>
</gene>
<evidence type="ECO:0000313" key="1">
    <source>
        <dbReference type="EMBL" id="SHK71498.1"/>
    </source>
</evidence>
<accession>A0A1M6UQM7</accession>
<reference evidence="2" key="1">
    <citation type="submission" date="2016-11" db="EMBL/GenBank/DDBJ databases">
        <authorList>
            <person name="Varghese N."/>
            <person name="Submissions S."/>
        </authorList>
    </citation>
    <scope>NUCLEOTIDE SEQUENCE [LARGE SCALE GENOMIC DNA]</scope>
    <source>
        <strain evidence="2">DSM 18016</strain>
    </source>
</reference>